<dbReference type="SUPFAM" id="SSF52540">
    <property type="entry name" value="P-loop containing nucleoside triphosphate hydrolases"/>
    <property type="match status" value="2"/>
</dbReference>
<comment type="subcellular location">
    <subcellularLocation>
        <location evidence="1">Cell membrane</location>
        <topology evidence="1">Peripheral membrane protein</topology>
    </subcellularLocation>
</comment>
<evidence type="ECO:0000256" key="8">
    <source>
        <dbReference type="ARBA" id="ARBA00022967"/>
    </source>
</evidence>
<keyword evidence="13" id="KW-1185">Reference proteome</keyword>
<dbReference type="PROSITE" id="PS00211">
    <property type="entry name" value="ABC_TRANSPORTER_1"/>
    <property type="match status" value="2"/>
</dbReference>
<evidence type="ECO:0000256" key="10">
    <source>
        <dbReference type="ARBA" id="ARBA00025157"/>
    </source>
</evidence>
<comment type="function">
    <text evidence="10">Probably part of an ABC transporter complex. Responsible for energy coupling to the transport system.</text>
</comment>
<name>A0A8I0AB14_9FIRM</name>
<dbReference type="GO" id="GO:0005524">
    <property type="term" value="F:ATP binding"/>
    <property type="evidence" value="ECO:0007669"/>
    <property type="project" value="UniProtKB-KW"/>
</dbReference>
<evidence type="ECO:0000256" key="9">
    <source>
        <dbReference type="ARBA" id="ARBA00023136"/>
    </source>
</evidence>
<dbReference type="SMART" id="SM00382">
    <property type="entry name" value="AAA"/>
    <property type="match status" value="2"/>
</dbReference>
<evidence type="ECO:0000313" key="12">
    <source>
        <dbReference type="EMBL" id="MBC5650531.1"/>
    </source>
</evidence>
<evidence type="ECO:0000256" key="7">
    <source>
        <dbReference type="ARBA" id="ARBA00022840"/>
    </source>
</evidence>
<dbReference type="InterPro" id="IPR017871">
    <property type="entry name" value="ABC_transporter-like_CS"/>
</dbReference>
<keyword evidence="8" id="KW-1278">Translocase</keyword>
<dbReference type="PANTHER" id="PTHR43553">
    <property type="entry name" value="HEAVY METAL TRANSPORTER"/>
    <property type="match status" value="1"/>
</dbReference>
<sequence>MVELESVSFHYGREDAGMLLTGVEDISFKIEKGQCAVLCGRSGAGKSTILHLISGLVPGFYEGQLKGRVIVNNGFPSSFTPEERVATLGVVFQDPRSQFFMGKVLDEIAFSAENIGLSPERILPQVMECAKRLEIESLLEKKVNELSSGQKQRVAIAAATVFAPPVLILDEPISNLDRGGIKILLEILGEIKQNGTTIIISEHRLHQFLSIADVYLHIDAGRLVNKWTKAQFERLTCSDLIEWGIRHPDLAEYVQRPHRQILSADKDLTVEGISFRYKKAVWGIEDLSCCFPAGTVTAILGRNGIGKTTFCKILCGLLKQKVGTIKRENQVLSCAERRASSYLVMQDADYQIYADSVGNELVLGKKVTEDLRNRAYDALDAFHLTALKDRHPASLSGGEKQRVTIAAAYCSDADIIILDEPTSGMDGEGVLSLSKWVTFLAQKGKTIIIITHDDLLCDMACDNRFYMGGKENE</sequence>
<dbReference type="InterPro" id="IPR003439">
    <property type="entry name" value="ABC_transporter-like_ATP-bd"/>
</dbReference>
<dbReference type="CDD" id="cd03225">
    <property type="entry name" value="ABC_cobalt_CbiO_domain1"/>
    <property type="match status" value="1"/>
</dbReference>
<dbReference type="PROSITE" id="PS50893">
    <property type="entry name" value="ABC_TRANSPORTER_2"/>
    <property type="match status" value="2"/>
</dbReference>
<feature type="domain" description="ABC transporter" evidence="11">
    <location>
        <begin position="268"/>
        <end position="473"/>
    </location>
</feature>
<evidence type="ECO:0000256" key="5">
    <source>
        <dbReference type="ARBA" id="ARBA00022737"/>
    </source>
</evidence>
<evidence type="ECO:0000256" key="2">
    <source>
        <dbReference type="ARBA" id="ARBA00005417"/>
    </source>
</evidence>
<keyword evidence="5" id="KW-0677">Repeat</keyword>
<evidence type="ECO:0000256" key="4">
    <source>
        <dbReference type="ARBA" id="ARBA00022475"/>
    </source>
</evidence>
<gene>
    <name evidence="12" type="ORF">H8S54_05260</name>
</gene>
<protein>
    <submittedName>
        <fullName evidence="12">ABC transporter ATP-binding protein</fullName>
    </submittedName>
</protein>
<evidence type="ECO:0000256" key="3">
    <source>
        <dbReference type="ARBA" id="ARBA00022448"/>
    </source>
</evidence>
<dbReference type="InterPro" id="IPR015856">
    <property type="entry name" value="ABC_transpr_CbiO/EcfA_su"/>
</dbReference>
<dbReference type="Pfam" id="PF00005">
    <property type="entry name" value="ABC_tran"/>
    <property type="match status" value="2"/>
</dbReference>
<dbReference type="GO" id="GO:0016887">
    <property type="term" value="F:ATP hydrolysis activity"/>
    <property type="evidence" value="ECO:0007669"/>
    <property type="project" value="InterPro"/>
</dbReference>
<dbReference type="InterPro" id="IPR003593">
    <property type="entry name" value="AAA+_ATPase"/>
</dbReference>
<keyword evidence="3" id="KW-0813">Transport</keyword>
<dbReference type="RefSeq" id="WP_161286429.1">
    <property type="nucleotide sequence ID" value="NZ_JACOOT010000012.1"/>
</dbReference>
<proteinExistence type="inferred from homology"/>
<dbReference type="Gene3D" id="3.40.50.300">
    <property type="entry name" value="P-loop containing nucleotide triphosphate hydrolases"/>
    <property type="match status" value="2"/>
</dbReference>
<keyword evidence="9" id="KW-0472">Membrane</keyword>
<comment type="similarity">
    <text evidence="2">Belongs to the ABC transporter superfamily.</text>
</comment>
<dbReference type="AlphaFoldDB" id="A0A8I0AB14"/>
<dbReference type="Proteomes" id="UP000652847">
    <property type="component" value="Unassembled WGS sequence"/>
</dbReference>
<dbReference type="EMBL" id="JACOOT010000012">
    <property type="protein sequence ID" value="MBC5650531.1"/>
    <property type="molecule type" value="Genomic_DNA"/>
</dbReference>
<feature type="domain" description="ABC transporter" evidence="11">
    <location>
        <begin position="2"/>
        <end position="245"/>
    </location>
</feature>
<dbReference type="InterPro" id="IPR050095">
    <property type="entry name" value="ECF_ABC_transporter_ATP-bd"/>
</dbReference>
<evidence type="ECO:0000259" key="11">
    <source>
        <dbReference type="PROSITE" id="PS50893"/>
    </source>
</evidence>
<comment type="caution">
    <text evidence="12">The sequence shown here is derived from an EMBL/GenBank/DDBJ whole genome shotgun (WGS) entry which is preliminary data.</text>
</comment>
<dbReference type="GO" id="GO:0043190">
    <property type="term" value="C:ATP-binding cassette (ABC) transporter complex"/>
    <property type="evidence" value="ECO:0007669"/>
    <property type="project" value="TreeGrafter"/>
</dbReference>
<reference evidence="12 13" key="1">
    <citation type="submission" date="2020-08" db="EMBL/GenBank/DDBJ databases">
        <title>Genome public.</title>
        <authorList>
            <person name="Liu C."/>
            <person name="Sun Q."/>
        </authorList>
    </citation>
    <scope>NUCLEOTIDE SEQUENCE [LARGE SCALE GENOMIC DNA]</scope>
    <source>
        <strain evidence="12 13">BX17</strain>
    </source>
</reference>
<dbReference type="PANTHER" id="PTHR43553:SF23">
    <property type="entry name" value="ABC TRANSPORTER ATP-BINDING COMPONENT"/>
    <property type="match status" value="1"/>
</dbReference>
<organism evidence="12 13">
    <name type="scientific">Blautia segnis</name>
    <dbReference type="NCBI Taxonomy" id="2763030"/>
    <lineage>
        <taxon>Bacteria</taxon>
        <taxon>Bacillati</taxon>
        <taxon>Bacillota</taxon>
        <taxon>Clostridia</taxon>
        <taxon>Lachnospirales</taxon>
        <taxon>Lachnospiraceae</taxon>
        <taxon>Blautia</taxon>
    </lineage>
</organism>
<keyword evidence="4" id="KW-1003">Cell membrane</keyword>
<evidence type="ECO:0000256" key="1">
    <source>
        <dbReference type="ARBA" id="ARBA00004202"/>
    </source>
</evidence>
<keyword evidence="6" id="KW-0547">Nucleotide-binding</keyword>
<dbReference type="InterPro" id="IPR027417">
    <property type="entry name" value="P-loop_NTPase"/>
</dbReference>
<evidence type="ECO:0000313" key="13">
    <source>
        <dbReference type="Proteomes" id="UP000652847"/>
    </source>
</evidence>
<dbReference type="GO" id="GO:0042626">
    <property type="term" value="F:ATPase-coupled transmembrane transporter activity"/>
    <property type="evidence" value="ECO:0007669"/>
    <property type="project" value="TreeGrafter"/>
</dbReference>
<keyword evidence="7 12" id="KW-0067">ATP-binding</keyword>
<evidence type="ECO:0000256" key="6">
    <source>
        <dbReference type="ARBA" id="ARBA00022741"/>
    </source>
</evidence>
<accession>A0A8I0AB14</accession>